<dbReference type="OrthoDB" id="406505at2759"/>
<dbReference type="Proteomes" id="UP000001072">
    <property type="component" value="Unassembled WGS sequence"/>
</dbReference>
<evidence type="ECO:0000313" key="4">
    <source>
        <dbReference type="EMBL" id="EGG03384.1"/>
    </source>
</evidence>
<proteinExistence type="predicted"/>
<dbReference type="PROSITE" id="PS50842">
    <property type="entry name" value="EXPANSIN_EG45"/>
    <property type="match status" value="1"/>
</dbReference>
<dbReference type="InterPro" id="IPR051477">
    <property type="entry name" value="Expansin_CellWall"/>
</dbReference>
<dbReference type="InterPro" id="IPR049818">
    <property type="entry name" value="Expansin_EXLX1-like"/>
</dbReference>
<dbReference type="AlphaFoldDB" id="F4RVM9"/>
<accession>F4RVM9</accession>
<gene>
    <name evidence="4" type="ORF">MELLADRAFT_123229</name>
</gene>
<dbReference type="PANTHER" id="PTHR31836:SF21">
    <property type="entry name" value="EXPANSIN-LIKE PROTEIN 7"/>
    <property type="match status" value="1"/>
</dbReference>
<dbReference type="VEuPathDB" id="FungiDB:MELLADRAFT_123229"/>
<evidence type="ECO:0000256" key="1">
    <source>
        <dbReference type="ARBA" id="ARBA00022729"/>
    </source>
</evidence>
<dbReference type="RefSeq" id="XP_007413178.1">
    <property type="nucleotide sequence ID" value="XM_007413116.1"/>
</dbReference>
<dbReference type="NCBIfam" id="NF041144">
    <property type="entry name" value="expansin_EXLX1"/>
    <property type="match status" value="1"/>
</dbReference>
<dbReference type="PANTHER" id="PTHR31836">
    <property type="match status" value="1"/>
</dbReference>
<keyword evidence="1 2" id="KW-0732">Signal</keyword>
<dbReference type="InterPro" id="IPR036908">
    <property type="entry name" value="RlpA-like_sf"/>
</dbReference>
<dbReference type="Gene3D" id="2.40.40.10">
    <property type="entry name" value="RlpA-like domain"/>
    <property type="match status" value="1"/>
</dbReference>
<dbReference type="GeneID" id="18926292"/>
<dbReference type="eggNOG" id="ENOG502S9P9">
    <property type="taxonomic scope" value="Eukaryota"/>
</dbReference>
<feature type="domain" description="Expansin-like EG45" evidence="3">
    <location>
        <begin position="57"/>
        <end position="150"/>
    </location>
</feature>
<evidence type="ECO:0000256" key="2">
    <source>
        <dbReference type="SAM" id="SignalP"/>
    </source>
</evidence>
<feature type="signal peptide" evidence="2">
    <location>
        <begin position="1"/>
        <end position="22"/>
    </location>
</feature>
<dbReference type="InterPro" id="IPR036749">
    <property type="entry name" value="Expansin_CBD_sf"/>
</dbReference>
<dbReference type="InterPro" id="IPR007112">
    <property type="entry name" value="Expansin/allergen_DPBB_dom"/>
</dbReference>
<dbReference type="InParanoid" id="F4RVM9"/>
<dbReference type="EMBL" id="GL883124">
    <property type="protein sequence ID" value="EGG03384.1"/>
    <property type="molecule type" value="Genomic_DNA"/>
</dbReference>
<feature type="chain" id="PRO_5003318013" evidence="2">
    <location>
        <begin position="23"/>
        <end position="249"/>
    </location>
</feature>
<evidence type="ECO:0000313" key="5">
    <source>
        <dbReference type="Proteomes" id="UP000001072"/>
    </source>
</evidence>
<dbReference type="KEGG" id="mlr:MELLADRAFT_123229"/>
<sequence>MWNYYHQIAVAASTLLLSSVCGLLPTGPNRPGDSTKRVSITDLRRGKGTHWGGNWKGGNCGFSSWNQPARYPQIAMGGDNWNSGLFCGACIQVQSGSKASVVGIVGDQCPSCEKESLDLDPEMWKRVSGGATPGIIPIQWKVVPCQYNNLPMLLVKKEGMSQHWFAIQVAQSSQPALSLQYRPTSTKAWQNTRRDTNSNYFMTAGGVPAGKSADIKVTCADGKTEITTPNVDLSGPGVVRANGNCPPSL</sequence>
<dbReference type="HOGENOM" id="CLU_026963_3_0_1"/>
<evidence type="ECO:0000259" key="3">
    <source>
        <dbReference type="PROSITE" id="PS50842"/>
    </source>
</evidence>
<dbReference type="CDD" id="cd22271">
    <property type="entry name" value="DPBB_EXP_N-like"/>
    <property type="match status" value="1"/>
</dbReference>
<dbReference type="SUPFAM" id="SSF50685">
    <property type="entry name" value="Barwin-like endoglucanases"/>
    <property type="match status" value="1"/>
</dbReference>
<name>F4RVM9_MELLP</name>
<keyword evidence="5" id="KW-1185">Reference proteome</keyword>
<reference evidence="5" key="1">
    <citation type="journal article" date="2011" name="Proc. Natl. Acad. Sci. U.S.A.">
        <title>Obligate biotrophy features unraveled by the genomic analysis of rust fungi.</title>
        <authorList>
            <person name="Duplessis S."/>
            <person name="Cuomo C.A."/>
            <person name="Lin Y.-C."/>
            <person name="Aerts A."/>
            <person name="Tisserant E."/>
            <person name="Veneault-Fourrey C."/>
            <person name="Joly D.L."/>
            <person name="Hacquard S."/>
            <person name="Amselem J."/>
            <person name="Cantarel B.L."/>
            <person name="Chiu R."/>
            <person name="Coutinho P.M."/>
            <person name="Feau N."/>
            <person name="Field M."/>
            <person name="Frey P."/>
            <person name="Gelhaye E."/>
            <person name="Goldberg J."/>
            <person name="Grabherr M.G."/>
            <person name="Kodira C.D."/>
            <person name="Kohler A."/>
            <person name="Kuees U."/>
            <person name="Lindquist E.A."/>
            <person name="Lucas S.M."/>
            <person name="Mago R."/>
            <person name="Mauceli E."/>
            <person name="Morin E."/>
            <person name="Murat C."/>
            <person name="Pangilinan J.L."/>
            <person name="Park R."/>
            <person name="Pearson M."/>
            <person name="Quesneville H."/>
            <person name="Rouhier N."/>
            <person name="Sakthikumar S."/>
            <person name="Salamov A.A."/>
            <person name="Schmutz J."/>
            <person name="Selles B."/>
            <person name="Shapiro H."/>
            <person name="Tanguay P."/>
            <person name="Tuskan G.A."/>
            <person name="Henrissat B."/>
            <person name="Van de Peer Y."/>
            <person name="Rouze P."/>
            <person name="Ellis J.G."/>
            <person name="Dodds P.N."/>
            <person name="Schein J.E."/>
            <person name="Zhong S."/>
            <person name="Hamelin R.C."/>
            <person name="Grigoriev I.V."/>
            <person name="Szabo L.J."/>
            <person name="Martin F."/>
        </authorList>
    </citation>
    <scope>NUCLEOTIDE SEQUENCE [LARGE SCALE GENOMIC DNA]</scope>
    <source>
        <strain evidence="5">98AG31 / pathotype 3-4-7</strain>
    </source>
</reference>
<protein>
    <submittedName>
        <fullName evidence="4">Secreted protein</fullName>
    </submittedName>
</protein>
<dbReference type="Gene3D" id="2.60.40.760">
    <property type="entry name" value="Expansin, cellulose-binding-like domain"/>
    <property type="match status" value="1"/>
</dbReference>
<organism evidence="5">
    <name type="scientific">Melampsora larici-populina (strain 98AG31 / pathotype 3-4-7)</name>
    <name type="common">Poplar leaf rust fungus</name>
    <dbReference type="NCBI Taxonomy" id="747676"/>
    <lineage>
        <taxon>Eukaryota</taxon>
        <taxon>Fungi</taxon>
        <taxon>Dikarya</taxon>
        <taxon>Basidiomycota</taxon>
        <taxon>Pucciniomycotina</taxon>
        <taxon>Pucciniomycetes</taxon>
        <taxon>Pucciniales</taxon>
        <taxon>Melampsoraceae</taxon>
        <taxon>Melampsora</taxon>
    </lineage>
</organism>